<sequence>MNEHYNYIEPSFDDYSFEQEDERFIGRRPGFGFGRPGFGFGFGRPGFGYGFGRPFGFGFPFLTGLAAGALLSPGFGYGYPYAYPPYPYYGGYPYCC</sequence>
<reference evidence="2" key="1">
    <citation type="journal article" date="2019" name="Int. J. Syst. Evol. Microbiol.">
        <title>The Global Catalogue of Microorganisms (GCM) 10K type strain sequencing project: providing services to taxonomists for standard genome sequencing and annotation.</title>
        <authorList>
            <consortium name="The Broad Institute Genomics Platform"/>
            <consortium name="The Broad Institute Genome Sequencing Center for Infectious Disease"/>
            <person name="Wu L."/>
            <person name="Ma J."/>
        </authorList>
    </citation>
    <scope>NUCLEOTIDE SEQUENCE [LARGE SCALE GENOMIC DNA]</scope>
    <source>
        <strain evidence="2">CCUG 56607</strain>
    </source>
</reference>
<keyword evidence="2" id="KW-1185">Reference proteome</keyword>
<evidence type="ECO:0000313" key="2">
    <source>
        <dbReference type="Proteomes" id="UP001596990"/>
    </source>
</evidence>
<dbReference type="EMBL" id="JBHTKL010000005">
    <property type="protein sequence ID" value="MFD1019910.1"/>
    <property type="molecule type" value="Genomic_DNA"/>
</dbReference>
<dbReference type="Proteomes" id="UP001596990">
    <property type="component" value="Unassembled WGS sequence"/>
</dbReference>
<accession>A0ABW3L1U7</accession>
<keyword evidence="1" id="KW-0946">Virion</keyword>
<gene>
    <name evidence="1" type="ORF">ACFQ2J_12055</name>
</gene>
<proteinExistence type="predicted"/>
<protein>
    <submittedName>
        <fullName evidence="1">Spore coat protein</fullName>
    </submittedName>
</protein>
<dbReference type="RefSeq" id="WP_386060590.1">
    <property type="nucleotide sequence ID" value="NZ_JBHTKL010000005.1"/>
</dbReference>
<name>A0ABW3L1U7_9BACI</name>
<evidence type="ECO:0000313" key="1">
    <source>
        <dbReference type="EMBL" id="MFD1019910.1"/>
    </source>
</evidence>
<comment type="caution">
    <text evidence="1">The sequence shown here is derived from an EMBL/GenBank/DDBJ whole genome shotgun (WGS) entry which is preliminary data.</text>
</comment>
<keyword evidence="1" id="KW-0167">Capsid protein</keyword>
<organism evidence="1 2">
    <name type="scientific">Thalassobacillus hwangdonensis</name>
    <dbReference type="NCBI Taxonomy" id="546108"/>
    <lineage>
        <taxon>Bacteria</taxon>
        <taxon>Bacillati</taxon>
        <taxon>Bacillota</taxon>
        <taxon>Bacilli</taxon>
        <taxon>Bacillales</taxon>
        <taxon>Bacillaceae</taxon>
        <taxon>Thalassobacillus</taxon>
    </lineage>
</organism>